<dbReference type="Pfam" id="PF00583">
    <property type="entry name" value="Acetyltransf_1"/>
    <property type="match status" value="1"/>
</dbReference>
<dbReference type="AlphaFoldDB" id="A0A521AN96"/>
<dbReference type="Gene3D" id="3.40.630.30">
    <property type="match status" value="1"/>
</dbReference>
<sequence>MNDNTKDISIRQAVNTDLPKLAEFLQFLVNAERPFDITLKEGEIFYYSIEEFISDPKSELLVIDFSNQIIGCGYAQIRQAKPYQKHEFFGYLGFMFVDPEFRGRGLNNLLIDHLKKWVLSQGITEVRLDVYHDNEAAVNAYKKAGFEPILTTMRCDISQMGENI</sequence>
<dbReference type="RefSeq" id="WP_111375926.1">
    <property type="nucleotide sequence ID" value="NZ_CP043612.1"/>
</dbReference>
<keyword evidence="4" id="KW-0687">Ribonucleoprotein</keyword>
<evidence type="ECO:0000256" key="1">
    <source>
        <dbReference type="ARBA" id="ARBA00022679"/>
    </source>
</evidence>
<keyword evidence="1" id="KW-0808">Transferase</keyword>
<keyword evidence="2" id="KW-0012">Acyltransferase</keyword>
<keyword evidence="5" id="KW-1185">Reference proteome</keyword>
<feature type="domain" description="N-acetyltransferase" evidence="3">
    <location>
        <begin position="8"/>
        <end position="164"/>
    </location>
</feature>
<dbReference type="GO" id="GO:0005840">
    <property type="term" value="C:ribosome"/>
    <property type="evidence" value="ECO:0007669"/>
    <property type="project" value="UniProtKB-KW"/>
</dbReference>
<organism evidence="4 5">
    <name type="scientific">Flavobacterium nitrogenifigens</name>
    <dbReference type="NCBI Taxonomy" id="1617283"/>
    <lineage>
        <taxon>Bacteria</taxon>
        <taxon>Pseudomonadati</taxon>
        <taxon>Bacteroidota</taxon>
        <taxon>Flavobacteriia</taxon>
        <taxon>Flavobacteriales</taxon>
        <taxon>Flavobacteriaceae</taxon>
        <taxon>Flavobacterium</taxon>
    </lineage>
</organism>
<dbReference type="GO" id="GO:0016747">
    <property type="term" value="F:acyltransferase activity, transferring groups other than amino-acyl groups"/>
    <property type="evidence" value="ECO:0007669"/>
    <property type="project" value="InterPro"/>
</dbReference>
<dbReference type="CDD" id="cd04301">
    <property type="entry name" value="NAT_SF"/>
    <property type="match status" value="1"/>
</dbReference>
<evidence type="ECO:0000256" key="2">
    <source>
        <dbReference type="ARBA" id="ARBA00023315"/>
    </source>
</evidence>
<keyword evidence="4" id="KW-0689">Ribosomal protein</keyword>
<dbReference type="SUPFAM" id="SSF55729">
    <property type="entry name" value="Acyl-CoA N-acyltransferases (Nat)"/>
    <property type="match status" value="1"/>
</dbReference>
<dbReference type="OrthoDB" id="1450704at2"/>
<protein>
    <submittedName>
        <fullName evidence="4">Ribosomal protein S18 acetylase RimI</fullName>
    </submittedName>
</protein>
<dbReference type="PANTHER" id="PTHR43877">
    <property type="entry name" value="AMINOALKYLPHOSPHONATE N-ACETYLTRANSFERASE-RELATED-RELATED"/>
    <property type="match status" value="1"/>
</dbReference>
<evidence type="ECO:0000313" key="5">
    <source>
        <dbReference type="Proteomes" id="UP000319267"/>
    </source>
</evidence>
<evidence type="ECO:0000313" key="4">
    <source>
        <dbReference type="EMBL" id="SMO36241.1"/>
    </source>
</evidence>
<proteinExistence type="predicted"/>
<dbReference type="InterPro" id="IPR016181">
    <property type="entry name" value="Acyl_CoA_acyltransferase"/>
</dbReference>
<evidence type="ECO:0000259" key="3">
    <source>
        <dbReference type="PROSITE" id="PS51186"/>
    </source>
</evidence>
<dbReference type="EMBL" id="FXTQ01000001">
    <property type="protein sequence ID" value="SMO36241.1"/>
    <property type="molecule type" value="Genomic_DNA"/>
</dbReference>
<dbReference type="InterPro" id="IPR000182">
    <property type="entry name" value="GNAT_dom"/>
</dbReference>
<accession>A0A521AN96</accession>
<gene>
    <name evidence="4" type="ORF">SAMN06265220_101301</name>
</gene>
<dbReference type="Proteomes" id="UP000319267">
    <property type="component" value="Unassembled WGS sequence"/>
</dbReference>
<name>A0A521AN96_9FLAO</name>
<dbReference type="InterPro" id="IPR050832">
    <property type="entry name" value="Bact_Acetyltransf"/>
</dbReference>
<dbReference type="PROSITE" id="PS51186">
    <property type="entry name" value="GNAT"/>
    <property type="match status" value="1"/>
</dbReference>
<reference evidence="4 5" key="1">
    <citation type="submission" date="2017-05" db="EMBL/GenBank/DDBJ databases">
        <authorList>
            <person name="Varghese N."/>
            <person name="Submissions S."/>
        </authorList>
    </citation>
    <scope>NUCLEOTIDE SEQUENCE [LARGE SCALE GENOMIC DNA]</scope>
    <source>
        <strain evidence="4 5">DSM 29982</strain>
    </source>
</reference>